<evidence type="ECO:0000256" key="8">
    <source>
        <dbReference type="ARBA" id="ARBA00031340"/>
    </source>
</evidence>
<dbReference type="InterPro" id="IPR048680">
    <property type="entry name" value="COG4_N"/>
</dbReference>
<gene>
    <name evidence="11" type="ORF">RSOLAG22IIIB_09303</name>
</gene>
<feature type="region of interest" description="Disordered" evidence="9">
    <location>
        <begin position="358"/>
        <end position="390"/>
    </location>
</feature>
<name>A0A0K6FXV1_9AGAM</name>
<dbReference type="GO" id="GO:0015031">
    <property type="term" value="P:protein transport"/>
    <property type="evidence" value="ECO:0007669"/>
    <property type="project" value="UniProtKB-KW"/>
</dbReference>
<sequence>MNARTATRIEDVLAALSKSEAEESELSHSLAEIIADRDRIRTALARLENLVPVLDGLVQRGEKLNDNVGRTAETAERVGAGVRGLERVMGRVRIAAERVGQVADAKASLAALQSAMEQRDWETAARHCARAMAVPKEVMEGPFAQVAIPSTDLPDPPTQTLADARTALLGVFRKEFDAAAIARDPVAISRFFKLFPTINCPADGLAAYSDFVLDLVARRAPPPVKASSPIYYTAALTALYESVAGLIDQHQPVVEKYYGSGNMHTVVARLLRECDRVVNGLYDGWEEERDISRKLADARTATFQTLVPSARTKPGQTPIVEDSGPDPREIDRVLGELATMTGRWALFRRFLVDRLEDDMTPSAPPTPEGQTLLLKPTTPGPTTPGFGLKLLTPANTSFQKSIEPEPETTPEPSAYQKALDLVSQTGTQVRLGTLFESTYAPLETWHLRAALDRAHVNAAPANPGSMGTAQTSTTPDDAFFILHLTLSRALSSGSVVCVKKTVKNVRDVVERDLVGVIRRRMEDCWRAPVAGKKGAGEDRVAVFVTYLNDLSMCAHHAERLAQDLAMSSSLGQGFLEDEAEEARSTVAGLSDLGGFKGVVKTGIDNLFTQLVKPRLRSLIPEVYRDVTYVLDESSYSAAENGDVVKKRFVKGWGEVVGSYKDTLTEENFRAFFALAVEVIVRPWEKYIMGMKFTELGAIRFDRDLRAIIGHLSVGDARDKFTRLQQVSTLLNLDAEEDPDEFYTTSGIAWKLSASEARAVSALRL</sequence>
<dbReference type="InterPro" id="IPR013167">
    <property type="entry name" value="COG4_M"/>
</dbReference>
<keyword evidence="12" id="KW-1185">Reference proteome</keyword>
<dbReference type="PANTHER" id="PTHR24016">
    <property type="entry name" value="CONSERVED OLIGOMERIC GOLGI COMPLEX SUBUNIT 4"/>
    <property type="match status" value="1"/>
</dbReference>
<comment type="subcellular location">
    <subcellularLocation>
        <location evidence="1">Golgi apparatus membrane</location>
        <topology evidence="1">Peripheral membrane protein</topology>
    </subcellularLocation>
</comment>
<dbReference type="Pfam" id="PF08318">
    <property type="entry name" value="COG4_m"/>
    <property type="match status" value="1"/>
</dbReference>
<evidence type="ECO:0000256" key="2">
    <source>
        <dbReference type="ARBA" id="ARBA00009215"/>
    </source>
</evidence>
<evidence type="ECO:0000256" key="1">
    <source>
        <dbReference type="ARBA" id="ARBA00004395"/>
    </source>
</evidence>
<dbReference type="Gene3D" id="1.20.58.1970">
    <property type="match status" value="1"/>
</dbReference>
<evidence type="ECO:0000313" key="12">
    <source>
        <dbReference type="Proteomes" id="UP000044841"/>
    </source>
</evidence>
<dbReference type="EMBL" id="CYGV01001213">
    <property type="protein sequence ID" value="CUA71096.1"/>
    <property type="molecule type" value="Genomic_DNA"/>
</dbReference>
<dbReference type="Pfam" id="PF20663">
    <property type="entry name" value="COG4_N"/>
    <property type="match status" value="1"/>
</dbReference>
<dbReference type="PANTHER" id="PTHR24016:SF0">
    <property type="entry name" value="CONSERVED OLIGOMERIC GOLGI COMPLEX SUBUNIT 4"/>
    <property type="match status" value="1"/>
</dbReference>
<evidence type="ECO:0000256" key="3">
    <source>
        <dbReference type="ARBA" id="ARBA00020975"/>
    </source>
</evidence>
<evidence type="ECO:0000256" key="5">
    <source>
        <dbReference type="ARBA" id="ARBA00022927"/>
    </source>
</evidence>
<reference evidence="11 12" key="1">
    <citation type="submission" date="2015-07" db="EMBL/GenBank/DDBJ databases">
        <authorList>
            <person name="Noorani M."/>
        </authorList>
    </citation>
    <scope>NUCLEOTIDE SEQUENCE [LARGE SCALE GENOMIC DNA]</scope>
    <source>
        <strain evidence="11">BBA 69670</strain>
    </source>
</reference>
<organism evidence="11 12">
    <name type="scientific">Rhizoctonia solani</name>
    <dbReference type="NCBI Taxonomy" id="456999"/>
    <lineage>
        <taxon>Eukaryota</taxon>
        <taxon>Fungi</taxon>
        <taxon>Dikarya</taxon>
        <taxon>Basidiomycota</taxon>
        <taxon>Agaricomycotina</taxon>
        <taxon>Agaricomycetes</taxon>
        <taxon>Cantharellales</taxon>
        <taxon>Ceratobasidiaceae</taxon>
        <taxon>Rhizoctonia</taxon>
    </lineage>
</organism>
<keyword evidence="7" id="KW-0472">Membrane</keyword>
<comment type="similarity">
    <text evidence="2">Belongs to the COG4 family.</text>
</comment>
<accession>A0A0K6FXV1</accession>
<protein>
    <recommendedName>
        <fullName evidence="3">Conserved oligomeric Golgi complex subunit 4</fullName>
    </recommendedName>
    <alternativeName>
        <fullName evidence="8">Component of oligomeric Golgi complex 4</fullName>
    </alternativeName>
</protein>
<evidence type="ECO:0000256" key="7">
    <source>
        <dbReference type="ARBA" id="ARBA00023136"/>
    </source>
</evidence>
<feature type="domain" description="COG4 transport protein middle alpha-helical bundle" evidence="10">
    <location>
        <begin position="161"/>
        <end position="522"/>
    </location>
</feature>
<dbReference type="GO" id="GO:0000139">
    <property type="term" value="C:Golgi membrane"/>
    <property type="evidence" value="ECO:0007669"/>
    <property type="project" value="UniProtKB-SubCell"/>
</dbReference>
<evidence type="ECO:0000259" key="10">
    <source>
        <dbReference type="SMART" id="SM00762"/>
    </source>
</evidence>
<keyword evidence="4" id="KW-0813">Transport</keyword>
<dbReference type="Proteomes" id="UP000044841">
    <property type="component" value="Unassembled WGS sequence"/>
</dbReference>
<dbReference type="Pfam" id="PF20662">
    <property type="entry name" value="COG4_C"/>
    <property type="match status" value="1"/>
</dbReference>
<dbReference type="SMART" id="SM00762">
    <property type="entry name" value="Cog4"/>
    <property type="match status" value="1"/>
</dbReference>
<dbReference type="InterPro" id="IPR048682">
    <property type="entry name" value="COG4"/>
</dbReference>
<evidence type="ECO:0000313" key="11">
    <source>
        <dbReference type="EMBL" id="CUA71096.1"/>
    </source>
</evidence>
<evidence type="ECO:0000256" key="6">
    <source>
        <dbReference type="ARBA" id="ARBA00023034"/>
    </source>
</evidence>
<dbReference type="AlphaFoldDB" id="A0A0K6FXV1"/>
<keyword evidence="6" id="KW-0333">Golgi apparatus</keyword>
<dbReference type="InterPro" id="IPR048684">
    <property type="entry name" value="COG4_C"/>
</dbReference>
<evidence type="ECO:0000256" key="4">
    <source>
        <dbReference type="ARBA" id="ARBA00022448"/>
    </source>
</evidence>
<proteinExistence type="inferred from homology"/>
<evidence type="ECO:0000256" key="9">
    <source>
        <dbReference type="SAM" id="MobiDB-lite"/>
    </source>
</evidence>
<keyword evidence="5" id="KW-0653">Protein transport</keyword>